<dbReference type="EMBL" id="BGPR01004529">
    <property type="protein sequence ID" value="GBN00596.1"/>
    <property type="molecule type" value="Genomic_DNA"/>
</dbReference>
<dbReference type="Gene3D" id="3.30.420.10">
    <property type="entry name" value="Ribonuclease H-like superfamily/Ribonuclease H"/>
    <property type="match status" value="1"/>
</dbReference>
<accession>A0A4Y2KFR4</accession>
<organism evidence="1 2">
    <name type="scientific">Araneus ventricosus</name>
    <name type="common">Orbweaver spider</name>
    <name type="synonym">Epeira ventricosa</name>
    <dbReference type="NCBI Taxonomy" id="182803"/>
    <lineage>
        <taxon>Eukaryota</taxon>
        <taxon>Metazoa</taxon>
        <taxon>Ecdysozoa</taxon>
        <taxon>Arthropoda</taxon>
        <taxon>Chelicerata</taxon>
        <taxon>Arachnida</taxon>
        <taxon>Araneae</taxon>
        <taxon>Araneomorphae</taxon>
        <taxon>Entelegynae</taxon>
        <taxon>Araneoidea</taxon>
        <taxon>Araneidae</taxon>
        <taxon>Araneus</taxon>
    </lineage>
</organism>
<dbReference type="Pfam" id="PF01359">
    <property type="entry name" value="Transposase_1"/>
    <property type="match status" value="1"/>
</dbReference>
<keyword evidence="2" id="KW-1185">Reference proteome</keyword>
<evidence type="ECO:0000313" key="1">
    <source>
        <dbReference type="EMBL" id="GBN00596.1"/>
    </source>
</evidence>
<dbReference type="GO" id="GO:0003676">
    <property type="term" value="F:nucleic acid binding"/>
    <property type="evidence" value="ECO:0007669"/>
    <property type="project" value="InterPro"/>
</dbReference>
<evidence type="ECO:0008006" key="3">
    <source>
        <dbReference type="Google" id="ProtNLM"/>
    </source>
</evidence>
<dbReference type="InterPro" id="IPR001888">
    <property type="entry name" value="Transposase_1"/>
</dbReference>
<sequence>MATYKLIRNKRTQNVEVVLTVFWDAKGESWIGFFTSGTINAVRYCDTLTKLMSAIQRKRPGLLSRGISFLDDNARPNTARNAKEDILRLVWDIWYGPEYSSDLARSDFKLFPASH</sequence>
<comment type="caution">
    <text evidence="1">The sequence shown here is derived from an EMBL/GenBank/DDBJ whole genome shotgun (WGS) entry which is preliminary data.</text>
</comment>
<protein>
    <recommendedName>
        <fullName evidence="3">Mariner Mos1 transposase</fullName>
    </recommendedName>
</protein>
<evidence type="ECO:0000313" key="2">
    <source>
        <dbReference type="Proteomes" id="UP000499080"/>
    </source>
</evidence>
<proteinExistence type="predicted"/>
<dbReference type="InterPro" id="IPR036397">
    <property type="entry name" value="RNaseH_sf"/>
</dbReference>
<dbReference type="PANTHER" id="PTHR46060">
    <property type="entry name" value="MARINER MOS1 TRANSPOSASE-LIKE PROTEIN"/>
    <property type="match status" value="1"/>
</dbReference>
<gene>
    <name evidence="1" type="ORF">AVEN_140713_1</name>
</gene>
<dbReference type="AlphaFoldDB" id="A0A4Y2KFR4"/>
<reference evidence="1 2" key="1">
    <citation type="journal article" date="2019" name="Sci. Rep.">
        <title>Orb-weaving spider Araneus ventricosus genome elucidates the spidroin gene catalogue.</title>
        <authorList>
            <person name="Kono N."/>
            <person name="Nakamura H."/>
            <person name="Ohtoshi R."/>
            <person name="Moran D.A.P."/>
            <person name="Shinohara A."/>
            <person name="Yoshida Y."/>
            <person name="Fujiwara M."/>
            <person name="Mori M."/>
            <person name="Tomita M."/>
            <person name="Arakawa K."/>
        </authorList>
    </citation>
    <scope>NUCLEOTIDE SEQUENCE [LARGE SCALE GENOMIC DNA]</scope>
</reference>
<dbReference type="PANTHER" id="PTHR46060:SF1">
    <property type="entry name" value="MARINER MOS1 TRANSPOSASE-LIKE PROTEIN"/>
    <property type="match status" value="1"/>
</dbReference>
<name>A0A4Y2KFR4_ARAVE</name>
<dbReference type="InterPro" id="IPR052709">
    <property type="entry name" value="Transposase-MT_Hybrid"/>
</dbReference>
<dbReference type="OrthoDB" id="6436943at2759"/>
<dbReference type="Proteomes" id="UP000499080">
    <property type="component" value="Unassembled WGS sequence"/>
</dbReference>